<evidence type="ECO:0000313" key="2">
    <source>
        <dbReference type="Proteomes" id="UP001642406"/>
    </source>
</evidence>
<gene>
    <name evidence="1" type="ORF">SBRCBS47491_009295</name>
</gene>
<comment type="caution">
    <text evidence="1">The sequence shown here is derived from an EMBL/GenBank/DDBJ whole genome shotgun (WGS) entry which is preliminary data.</text>
</comment>
<evidence type="ECO:0000313" key="1">
    <source>
        <dbReference type="EMBL" id="CAK7235443.1"/>
    </source>
</evidence>
<proteinExistence type="predicted"/>
<sequence>MYVISPMSNCASVPACDRRTWELELYLELYLERNRKLALPLALALTDDTQRYEDLPALTETHRESAEYKAMRAAAAAEALLDRPSDLRFLQPTGTGFMNRKAPAHNSRTPESEYVVIDELKPKPAADGGNDKAPRDQLLAALKQIADDIEKSPLHDEVLTFWVLEYRPEYNDEALLVFARFVSKQAYESAFKRSDVVQDAE</sequence>
<reference evidence="1 2" key="1">
    <citation type="submission" date="2024-01" db="EMBL/GenBank/DDBJ databases">
        <authorList>
            <person name="Allen C."/>
            <person name="Tagirdzhanova G."/>
        </authorList>
    </citation>
    <scope>NUCLEOTIDE SEQUENCE [LARGE SCALE GENOMIC DNA]</scope>
</reference>
<dbReference type="Gene3D" id="3.30.70.100">
    <property type="match status" value="1"/>
</dbReference>
<dbReference type="EMBL" id="CAWUHC010000141">
    <property type="protein sequence ID" value="CAK7235443.1"/>
    <property type="molecule type" value="Genomic_DNA"/>
</dbReference>
<keyword evidence="2" id="KW-1185">Reference proteome</keyword>
<accession>A0ABP0CUG6</accession>
<protein>
    <submittedName>
        <fullName evidence="1">Uncharacterized protein</fullName>
    </submittedName>
</protein>
<organism evidence="1 2">
    <name type="scientific">Sporothrix bragantina</name>
    <dbReference type="NCBI Taxonomy" id="671064"/>
    <lineage>
        <taxon>Eukaryota</taxon>
        <taxon>Fungi</taxon>
        <taxon>Dikarya</taxon>
        <taxon>Ascomycota</taxon>
        <taxon>Pezizomycotina</taxon>
        <taxon>Sordariomycetes</taxon>
        <taxon>Sordariomycetidae</taxon>
        <taxon>Ophiostomatales</taxon>
        <taxon>Ophiostomataceae</taxon>
        <taxon>Sporothrix</taxon>
    </lineage>
</organism>
<name>A0ABP0CUG6_9PEZI</name>
<dbReference type="Proteomes" id="UP001642406">
    <property type="component" value="Unassembled WGS sequence"/>
</dbReference>